<dbReference type="NCBIfam" id="NF001764">
    <property type="entry name" value="PRK00504.1"/>
    <property type="match status" value="1"/>
</dbReference>
<dbReference type="RefSeq" id="YP_009995760.1">
    <property type="nucleotide sequence ID" value="NC_052911.1"/>
</dbReference>
<name>A0A7H0QZU9_9FABA</name>
<dbReference type="GO" id="GO:0003735">
    <property type="term" value="F:structural constituent of ribosome"/>
    <property type="evidence" value="ECO:0007669"/>
    <property type="project" value="InterPro"/>
</dbReference>
<dbReference type="InterPro" id="IPR011332">
    <property type="entry name" value="Ribosomal_zn-bd"/>
</dbReference>
<dbReference type="PANTHER" id="PTHR43168:SF2">
    <property type="entry name" value="LARGE RIBOSOMAL SUBUNIT PROTEIN BL33C"/>
    <property type="match status" value="1"/>
</dbReference>
<geneLocation type="chloroplast" evidence="6"/>
<organism evidence="6">
    <name type="scientific">Polygala fallax</name>
    <dbReference type="NCBI Taxonomy" id="1571642"/>
    <lineage>
        <taxon>Eukaryota</taxon>
        <taxon>Viridiplantae</taxon>
        <taxon>Streptophyta</taxon>
        <taxon>Embryophyta</taxon>
        <taxon>Tracheophyta</taxon>
        <taxon>Spermatophyta</taxon>
        <taxon>Magnoliopsida</taxon>
        <taxon>eudicotyledons</taxon>
        <taxon>Gunneridae</taxon>
        <taxon>Pentapetalae</taxon>
        <taxon>rosids</taxon>
        <taxon>fabids</taxon>
        <taxon>Fabales</taxon>
        <taxon>Polygalaceae</taxon>
        <taxon>Polygala</taxon>
    </lineage>
</organism>
<gene>
    <name evidence="5 6" type="primary">rpl33</name>
</gene>
<dbReference type="AlphaFoldDB" id="A0A7H0QZU9"/>
<evidence type="ECO:0000256" key="5">
    <source>
        <dbReference type="HAMAP-Rule" id="MF_00294"/>
    </source>
</evidence>
<dbReference type="PANTHER" id="PTHR43168">
    <property type="entry name" value="50S RIBOSOMAL PROTEIN L33, CHLOROPLASTIC"/>
    <property type="match status" value="1"/>
</dbReference>
<dbReference type="GeneID" id="62633759"/>
<keyword evidence="6" id="KW-0150">Chloroplast</keyword>
<dbReference type="HAMAP" id="MF_00294">
    <property type="entry name" value="Ribosomal_bL33"/>
    <property type="match status" value="1"/>
</dbReference>
<evidence type="ECO:0000256" key="4">
    <source>
        <dbReference type="ARBA" id="ARBA00035276"/>
    </source>
</evidence>
<dbReference type="GO" id="GO:0009507">
    <property type="term" value="C:chloroplast"/>
    <property type="evidence" value="ECO:0007669"/>
    <property type="project" value="UniProtKB-SubCell"/>
</dbReference>
<dbReference type="GO" id="GO:1990904">
    <property type="term" value="C:ribonucleoprotein complex"/>
    <property type="evidence" value="ECO:0007669"/>
    <property type="project" value="UniProtKB-KW"/>
</dbReference>
<keyword evidence="2 5" id="KW-0689">Ribosomal protein</keyword>
<evidence type="ECO:0000256" key="1">
    <source>
        <dbReference type="ARBA" id="ARBA00007596"/>
    </source>
</evidence>
<dbReference type="Gene3D" id="2.20.28.120">
    <property type="entry name" value="Ribosomal protein L33"/>
    <property type="match status" value="1"/>
</dbReference>
<dbReference type="SUPFAM" id="SSF57829">
    <property type="entry name" value="Zn-binding ribosomal proteins"/>
    <property type="match status" value="1"/>
</dbReference>
<proteinExistence type="inferred from homology"/>
<dbReference type="NCBIfam" id="TIGR01023">
    <property type="entry name" value="rpmG_bact"/>
    <property type="match status" value="1"/>
</dbReference>
<dbReference type="GO" id="GO:0006412">
    <property type="term" value="P:translation"/>
    <property type="evidence" value="ECO:0007669"/>
    <property type="project" value="UniProtKB-UniRule"/>
</dbReference>
<keyword evidence="3 5" id="KW-0687">Ribonucleoprotein</keyword>
<dbReference type="NCBIfam" id="NF001860">
    <property type="entry name" value="PRK00595.1"/>
    <property type="match status" value="1"/>
</dbReference>
<accession>A0A7H0QZU9</accession>
<evidence type="ECO:0000256" key="3">
    <source>
        <dbReference type="ARBA" id="ARBA00023274"/>
    </source>
</evidence>
<evidence type="ECO:0000313" key="6">
    <source>
        <dbReference type="EMBL" id="QNQ64698.1"/>
    </source>
</evidence>
<dbReference type="Pfam" id="PF00471">
    <property type="entry name" value="Ribosomal_L33"/>
    <property type="match status" value="1"/>
</dbReference>
<keyword evidence="6" id="KW-0934">Plastid</keyword>
<dbReference type="PROSITE" id="PS00582">
    <property type="entry name" value="RIBOSOMAL_L33"/>
    <property type="match status" value="1"/>
</dbReference>
<comment type="subcellular location">
    <subcellularLocation>
        <location evidence="5">Plastid</location>
        <location evidence="5">Chloroplast</location>
    </subcellularLocation>
</comment>
<reference evidence="6" key="1">
    <citation type="submission" date="2020-07" db="EMBL/GenBank/DDBJ databases">
        <authorList>
            <person name="Guo Y."/>
        </authorList>
    </citation>
    <scope>NUCLEOTIDE SEQUENCE</scope>
</reference>
<dbReference type="InterPro" id="IPR038584">
    <property type="entry name" value="Ribosomal_bL33_sf"/>
</dbReference>
<dbReference type="EMBL" id="MT762166">
    <property type="protein sequence ID" value="QNQ64698.1"/>
    <property type="molecule type" value="Genomic_DNA"/>
</dbReference>
<protein>
    <recommendedName>
        <fullName evidence="4 5">Large ribosomal subunit protein bL33c</fullName>
    </recommendedName>
</protein>
<dbReference type="InterPro" id="IPR018264">
    <property type="entry name" value="Ribosomal_bL33_CS"/>
</dbReference>
<dbReference type="InterPro" id="IPR001705">
    <property type="entry name" value="Ribosomal_bL33"/>
</dbReference>
<dbReference type="GO" id="GO:0005840">
    <property type="term" value="C:ribosome"/>
    <property type="evidence" value="ECO:0007669"/>
    <property type="project" value="UniProtKB-KW"/>
</dbReference>
<evidence type="ECO:0000256" key="2">
    <source>
        <dbReference type="ARBA" id="ARBA00022980"/>
    </source>
</evidence>
<comment type="similarity">
    <text evidence="1 5">Belongs to the bacterial ribosomal protein bL33 family.</text>
</comment>
<sequence>MAKGQNMRVIIILECTSCIRDNINKEAKGISRYITQKNQHNMPSRLELRKFCSYCHKHTIHGEIKK</sequence>